<proteinExistence type="predicted"/>
<dbReference type="GO" id="GO:0003746">
    <property type="term" value="F:translation elongation factor activity"/>
    <property type="evidence" value="ECO:0007669"/>
    <property type="project" value="UniProtKB-KW"/>
</dbReference>
<dbReference type="AlphaFoldDB" id="A0A0R2HBN6"/>
<dbReference type="InterPro" id="IPR031157">
    <property type="entry name" value="G_TR_CS"/>
</dbReference>
<dbReference type="InterPro" id="IPR009000">
    <property type="entry name" value="Transl_B-barrel_sf"/>
</dbReference>
<evidence type="ECO:0000256" key="1">
    <source>
        <dbReference type="ARBA" id="ARBA00022741"/>
    </source>
</evidence>
<dbReference type="Pfam" id="PF05991">
    <property type="entry name" value="NYN_YacP"/>
    <property type="match status" value="1"/>
</dbReference>
<dbReference type="SMART" id="SM00889">
    <property type="entry name" value="EFG_IV"/>
    <property type="match status" value="1"/>
</dbReference>
<dbReference type="SUPFAM" id="SSF52540">
    <property type="entry name" value="P-loop containing nucleoside triphosphate hydrolases"/>
    <property type="match status" value="1"/>
</dbReference>
<dbReference type="InterPro" id="IPR005225">
    <property type="entry name" value="Small_GTP-bd"/>
</dbReference>
<evidence type="ECO:0000313" key="5">
    <source>
        <dbReference type="EMBL" id="KRN50385.1"/>
    </source>
</evidence>
<dbReference type="PROSITE" id="PS00301">
    <property type="entry name" value="G_TR_1"/>
    <property type="match status" value="1"/>
</dbReference>
<dbReference type="GO" id="GO:0005525">
    <property type="term" value="F:GTP binding"/>
    <property type="evidence" value="ECO:0007669"/>
    <property type="project" value="UniProtKB-KW"/>
</dbReference>
<dbReference type="GO" id="GO:0003924">
    <property type="term" value="F:GTPase activity"/>
    <property type="evidence" value="ECO:0007669"/>
    <property type="project" value="InterPro"/>
</dbReference>
<dbReference type="PRINTS" id="PR00315">
    <property type="entry name" value="ELONGATNFCT"/>
</dbReference>
<dbReference type="Pfam" id="PF00009">
    <property type="entry name" value="GTP_EFTU"/>
    <property type="match status" value="1"/>
</dbReference>
<name>A0A0R2HBN6_9FIRM</name>
<keyword evidence="5" id="KW-0251">Elongation factor</keyword>
<reference evidence="5 6" key="1">
    <citation type="journal article" date="2015" name="Genome Announc.">
        <title>Expanding the biotechnology potential of lactobacilli through comparative genomics of 213 strains and associated genera.</title>
        <authorList>
            <person name="Sun Z."/>
            <person name="Harris H.M."/>
            <person name="McCann A."/>
            <person name="Guo C."/>
            <person name="Argimon S."/>
            <person name="Zhang W."/>
            <person name="Yang X."/>
            <person name="Jeffery I.B."/>
            <person name="Cooney J.C."/>
            <person name="Kagawa T.F."/>
            <person name="Liu W."/>
            <person name="Song Y."/>
            <person name="Salvetti E."/>
            <person name="Wrobel A."/>
            <person name="Rasinkangas P."/>
            <person name="Parkhill J."/>
            <person name="Rea M.C."/>
            <person name="O'Sullivan O."/>
            <person name="Ritari J."/>
            <person name="Douillard F.P."/>
            <person name="Paul Ross R."/>
            <person name="Yang R."/>
            <person name="Briner A.E."/>
            <person name="Felis G.E."/>
            <person name="de Vos W.M."/>
            <person name="Barrangou R."/>
            <person name="Klaenhammer T.R."/>
            <person name="Caufield P.W."/>
            <person name="Cui Y."/>
            <person name="Zhang H."/>
            <person name="O'Toole P.W."/>
        </authorList>
    </citation>
    <scope>NUCLEOTIDE SEQUENCE [LARGE SCALE GENOMIC DNA]</scope>
    <source>
        <strain evidence="5 6">DSM 20405</strain>
    </source>
</reference>
<dbReference type="InterPro" id="IPR027417">
    <property type="entry name" value="P-loop_NTPase"/>
</dbReference>
<dbReference type="Pfam" id="PF03764">
    <property type="entry name" value="EFG_IV"/>
    <property type="match status" value="1"/>
</dbReference>
<dbReference type="Gene3D" id="3.40.50.300">
    <property type="entry name" value="P-loop containing nucleotide triphosphate hydrolases"/>
    <property type="match status" value="1"/>
</dbReference>
<evidence type="ECO:0000313" key="6">
    <source>
        <dbReference type="Proteomes" id="UP000051841"/>
    </source>
</evidence>
<evidence type="ECO:0000256" key="3">
    <source>
        <dbReference type="ARBA" id="ARBA00023134"/>
    </source>
</evidence>
<dbReference type="SUPFAM" id="SSF54980">
    <property type="entry name" value="EF-G C-terminal domain-like"/>
    <property type="match status" value="2"/>
</dbReference>
<dbReference type="InterPro" id="IPR014721">
    <property type="entry name" value="Ribsml_uS5_D2-typ_fold_subgr"/>
</dbReference>
<keyword evidence="1" id="KW-0547">Nucleotide-binding</keyword>
<dbReference type="PROSITE" id="PS51722">
    <property type="entry name" value="G_TR_2"/>
    <property type="match status" value="1"/>
</dbReference>
<dbReference type="RefSeq" id="WP_031590095.1">
    <property type="nucleotide sequence ID" value="NZ_JQBL01000010.1"/>
</dbReference>
<dbReference type="NCBIfam" id="TIGR00231">
    <property type="entry name" value="small_GTP"/>
    <property type="match status" value="1"/>
</dbReference>
<dbReference type="EMBL" id="JQBL01000010">
    <property type="protein sequence ID" value="KRN50385.1"/>
    <property type="molecule type" value="Genomic_DNA"/>
</dbReference>
<dbReference type="Proteomes" id="UP000051841">
    <property type="component" value="Unassembled WGS sequence"/>
</dbReference>
<dbReference type="InterPro" id="IPR035647">
    <property type="entry name" value="EFG_III/V"/>
</dbReference>
<evidence type="ECO:0000256" key="2">
    <source>
        <dbReference type="ARBA" id="ARBA00022917"/>
    </source>
</evidence>
<dbReference type="InterPro" id="IPR000640">
    <property type="entry name" value="EFG_V-like"/>
</dbReference>
<dbReference type="SUPFAM" id="SSF54211">
    <property type="entry name" value="Ribosomal protein S5 domain 2-like"/>
    <property type="match status" value="1"/>
</dbReference>
<dbReference type="Pfam" id="PF00679">
    <property type="entry name" value="EFG_C"/>
    <property type="match status" value="1"/>
</dbReference>
<keyword evidence="6" id="KW-1185">Reference proteome</keyword>
<dbReference type="InterPro" id="IPR005517">
    <property type="entry name" value="Transl_elong_EFG/EF2_IV"/>
</dbReference>
<dbReference type="Gene3D" id="3.30.70.870">
    <property type="entry name" value="Elongation Factor G (Translational Gtpase), domain 3"/>
    <property type="match status" value="1"/>
</dbReference>
<dbReference type="PANTHER" id="PTHR43261:SF1">
    <property type="entry name" value="RIBOSOME-RELEASING FACTOR 2, MITOCHONDRIAL"/>
    <property type="match status" value="1"/>
</dbReference>
<sequence length="833" mass="94592">MKEIVVGLLAHVDAGKTTLSESLLYKSGTIRTQGRVDHESTFLDYDQQERKRGITIFSKLSSLTFNNTKMTFIDTPGHVDFSGEMERALSILDYAIVIISGSEGVQSHTKTIWKLLEHYHVPAFFFVNKMDMSHYSEEELLSSLHTLSDHIVKLDNHEEVAMCSESLLDSYLEKGKLSDEEITSAIASREVFPVLFGSALKNEKTVALLEMIDQYTKSPSYKDNLSGIVYKVSHDESGERLVHIRLTGGSLKPKDEINGEKINQVRIYQGANYTLSKDSHAGEVVTLTGIKNLEAGDVFGDERAQSHFLKPYLLYDIDLHEGEDQRRMLKHLTMLKEEEPLLHMKMYTDHVQVSLMGDVQIEILKDIMKERFHEDITIGNKKVAYKETITSSVEGVGHFEPLRHYAEVHLYLEPLNQGEGLQFVNNCQNNLPEHYQRLIMTHLQEKEHLGVLSGSPITDMRITLLGGKAHDKHTEGGDFREATYRAVRQGLKSTTSILLEPYGHYTLVIPSMHLSKAFYDFENYDTPRIEDDDGTIAILKGEAPLRFLSDYQLSVLHYTKGEGSLMIEEVVYSEVKEDVETDYDSELDRDNPTGSIFCSHGAGYYVKYDEVENKMHLPFFSLKKENTQSTHRAMTVSDEEVRRVYEQTYGKQERKLAKDFYGAPKEAETSAMMSKRKEDCLLVDGYNVIYADKKLTEIANENLGAARDHLVDALCSYQGFKKGVLIIVFDAYQVEGGRGSMEPYHNVYIVYTKEAQTADAYIESATKKLASEYNVIVATSDYAEQKIVVGHGATRLSARELLLEMEAVKKEEFSTFERKNVIVPNTLMEDLDR</sequence>
<dbReference type="PANTHER" id="PTHR43261">
    <property type="entry name" value="TRANSLATION ELONGATION FACTOR G-RELATED"/>
    <property type="match status" value="1"/>
</dbReference>
<dbReference type="InterPro" id="IPR020568">
    <property type="entry name" value="Ribosomal_Su5_D2-typ_SF"/>
</dbReference>
<dbReference type="GO" id="GO:0032790">
    <property type="term" value="P:ribosome disassembly"/>
    <property type="evidence" value="ECO:0007669"/>
    <property type="project" value="TreeGrafter"/>
</dbReference>
<protein>
    <submittedName>
        <fullName evidence="5">Translation elongation factor (GTPase)</fullName>
    </submittedName>
</protein>
<dbReference type="SUPFAM" id="SSF50447">
    <property type="entry name" value="Translation proteins"/>
    <property type="match status" value="1"/>
</dbReference>
<comment type="caution">
    <text evidence="5">The sequence shown here is derived from an EMBL/GenBank/DDBJ whole genome shotgun (WGS) entry which is preliminary data.</text>
</comment>
<accession>A0A0R2HBN6</accession>
<dbReference type="CDD" id="cd10912">
    <property type="entry name" value="PIN_YacP-like"/>
    <property type="match status" value="1"/>
</dbReference>
<dbReference type="Gene3D" id="2.40.30.10">
    <property type="entry name" value="Translation factors"/>
    <property type="match status" value="1"/>
</dbReference>
<dbReference type="InterPro" id="IPR010298">
    <property type="entry name" value="YacP-like"/>
</dbReference>
<dbReference type="Gene3D" id="3.30.230.10">
    <property type="match status" value="1"/>
</dbReference>
<keyword evidence="3" id="KW-0342">GTP-binding</keyword>
<dbReference type="PATRIC" id="fig|1410657.5.peg.258"/>
<dbReference type="InterPro" id="IPR000795">
    <property type="entry name" value="T_Tr_GTP-bd_dom"/>
</dbReference>
<feature type="domain" description="Tr-type G" evidence="4">
    <location>
        <begin position="1"/>
        <end position="220"/>
    </location>
</feature>
<evidence type="ECO:0000259" key="4">
    <source>
        <dbReference type="PROSITE" id="PS51722"/>
    </source>
</evidence>
<gene>
    <name evidence="5" type="ORF">IV49_GL000253</name>
</gene>
<keyword evidence="2" id="KW-0648">Protein biosynthesis</keyword>
<organism evidence="5 6">
    <name type="scientific">Kandleria vitulina DSM 20405</name>
    <dbReference type="NCBI Taxonomy" id="1410657"/>
    <lineage>
        <taxon>Bacteria</taxon>
        <taxon>Bacillati</taxon>
        <taxon>Bacillota</taxon>
        <taxon>Erysipelotrichia</taxon>
        <taxon>Erysipelotrichales</taxon>
        <taxon>Coprobacillaceae</taxon>
        <taxon>Kandleria</taxon>
    </lineage>
</organism>